<evidence type="ECO:0008006" key="3">
    <source>
        <dbReference type="Google" id="ProtNLM"/>
    </source>
</evidence>
<reference evidence="1 2" key="1">
    <citation type="submission" date="2020-03" db="EMBL/GenBank/DDBJ databases">
        <title>Genome Sequence of industrial isolate, B5A.</title>
        <authorList>
            <person name="Sharma S."/>
            <person name="Patil P.B."/>
            <person name="Korpole S."/>
        </authorList>
    </citation>
    <scope>NUCLEOTIDE SEQUENCE [LARGE SCALE GENOMIC DNA]</scope>
    <source>
        <strain evidence="1 2">PI-S10-B5A</strain>
    </source>
</reference>
<sequence>MTVIDAIKLFRHEMINEIYHSSGDDALKDSLVEAVNDVADTVTTTYEAEEKLKKKK</sequence>
<dbReference type="Proteomes" id="UP000539052">
    <property type="component" value="Unassembled WGS sequence"/>
</dbReference>
<comment type="caution">
    <text evidence="1">The sequence shown here is derived from an EMBL/GenBank/DDBJ whole genome shotgun (WGS) entry which is preliminary data.</text>
</comment>
<evidence type="ECO:0000313" key="2">
    <source>
        <dbReference type="Proteomes" id="UP000539052"/>
    </source>
</evidence>
<accession>A0ABX1VW43</accession>
<protein>
    <recommendedName>
        <fullName evidence="3">Phage protein</fullName>
    </recommendedName>
</protein>
<organism evidence="1 2">
    <name type="scientific">Lacrimispora defluvii</name>
    <dbReference type="NCBI Taxonomy" id="2719233"/>
    <lineage>
        <taxon>Bacteria</taxon>
        <taxon>Bacillati</taxon>
        <taxon>Bacillota</taxon>
        <taxon>Clostridia</taxon>
        <taxon>Lachnospirales</taxon>
        <taxon>Lachnospiraceae</taxon>
        <taxon>Lacrimispora</taxon>
    </lineage>
</organism>
<dbReference type="RefSeq" id="WP_170823715.1">
    <property type="nucleotide sequence ID" value="NZ_JAAOXG010000061.1"/>
</dbReference>
<evidence type="ECO:0000313" key="1">
    <source>
        <dbReference type="EMBL" id="NNJ32658.1"/>
    </source>
</evidence>
<keyword evidence="2" id="KW-1185">Reference proteome</keyword>
<dbReference type="EMBL" id="JAAOXG010000061">
    <property type="protein sequence ID" value="NNJ32658.1"/>
    <property type="molecule type" value="Genomic_DNA"/>
</dbReference>
<name>A0ABX1VW43_9FIRM</name>
<proteinExistence type="predicted"/>
<gene>
    <name evidence="1" type="ORF">G9470_23120</name>
</gene>